<evidence type="ECO:0000256" key="1">
    <source>
        <dbReference type="ARBA" id="ARBA00008908"/>
    </source>
</evidence>
<dbReference type="SUPFAM" id="SSF53335">
    <property type="entry name" value="S-adenosyl-L-methionine-dependent methyltransferases"/>
    <property type="match status" value="1"/>
</dbReference>
<evidence type="ECO:0000256" key="3">
    <source>
        <dbReference type="ARBA" id="ARBA00022842"/>
    </source>
</evidence>
<sequence length="415" mass="46526">MKVEKDLRMATGDGANSYAANSGLQVCPPLTAILHLEFSNTACSTVGADCRFMYAVVQKKALLKTKPVLQKAIEDLYCKSLSRRGTMVVADLGCSSGPNTLLVVEEVMSTLRDCAREETKAADDRRRAMQVQFFLNDLPGNDFNLVFRSLQQLQDYLGAEEEDEAVALPCYVAGLPGSFYMRLFPCQSVHLFHSSYSLMWRSKVPEELSNETYLNEANIYIGKTTPPAVVKLFQEQFLKDFRLFLTLRYKELVGGGRMVLTFLGRKTEEMLMHGEVGSMLELLAKALQSLVQKGLVEKEKLNSFNLPYYAPSVDEVKALIDKENLFGIEHIGLFESNWDPLDDSDSDVVLDCASSSRNIADKSVRAVMEPLIIEHFGEAILDELFMVFASMVAEYLEIRKAKYPVIVVSLKKAMH</sequence>
<gene>
    <name evidence="4" type="ORF">GQ55_9G449400</name>
</gene>
<dbReference type="InterPro" id="IPR029063">
    <property type="entry name" value="SAM-dependent_MTases_sf"/>
</dbReference>
<dbReference type="EMBL" id="CM009757">
    <property type="protein sequence ID" value="PUZ40763.1"/>
    <property type="molecule type" value="Genomic_DNA"/>
</dbReference>
<dbReference type="GO" id="GO:0008168">
    <property type="term" value="F:methyltransferase activity"/>
    <property type="evidence" value="ECO:0007669"/>
    <property type="project" value="InterPro"/>
</dbReference>
<dbReference type="GO" id="GO:0046872">
    <property type="term" value="F:metal ion binding"/>
    <property type="evidence" value="ECO:0007669"/>
    <property type="project" value="UniProtKB-KW"/>
</dbReference>
<evidence type="ECO:0000256" key="2">
    <source>
        <dbReference type="ARBA" id="ARBA00022723"/>
    </source>
</evidence>
<dbReference type="Gene3D" id="3.40.50.150">
    <property type="entry name" value="Vaccinia Virus protein VP39"/>
    <property type="match status" value="1"/>
</dbReference>
<dbReference type="InterPro" id="IPR005299">
    <property type="entry name" value="MeTrfase_7"/>
</dbReference>
<accession>A0A2T7CBZ2</accession>
<dbReference type="Proteomes" id="UP000244336">
    <property type="component" value="Chromosome 9"/>
</dbReference>
<dbReference type="Gene3D" id="1.10.1200.270">
    <property type="entry name" value="Methyltransferase, alpha-helical capping domain"/>
    <property type="match status" value="1"/>
</dbReference>
<dbReference type="Gramene" id="PUZ40763">
    <property type="protein sequence ID" value="PUZ40763"/>
    <property type="gene ID" value="GQ55_9G449400"/>
</dbReference>
<dbReference type="InterPro" id="IPR042086">
    <property type="entry name" value="MeTrfase_capping"/>
</dbReference>
<keyword evidence="3" id="KW-0460">Magnesium</keyword>
<reference evidence="4 5" key="1">
    <citation type="submission" date="2018-04" db="EMBL/GenBank/DDBJ databases">
        <title>WGS assembly of Panicum hallii var. hallii HAL2.</title>
        <authorList>
            <person name="Lovell J."/>
            <person name="Jenkins J."/>
            <person name="Lowry D."/>
            <person name="Mamidi S."/>
            <person name="Sreedasyam A."/>
            <person name="Weng X."/>
            <person name="Barry K."/>
            <person name="Bonette J."/>
            <person name="Campitelli B."/>
            <person name="Daum C."/>
            <person name="Gordon S."/>
            <person name="Gould B."/>
            <person name="Lipzen A."/>
            <person name="MacQueen A."/>
            <person name="Palacio-Mejia J."/>
            <person name="Plott C."/>
            <person name="Shakirov E."/>
            <person name="Shu S."/>
            <person name="Yoshinaga Y."/>
            <person name="Zane M."/>
            <person name="Rokhsar D."/>
            <person name="Grimwood J."/>
            <person name="Schmutz J."/>
            <person name="Juenger T."/>
        </authorList>
    </citation>
    <scope>NUCLEOTIDE SEQUENCE [LARGE SCALE GENOMIC DNA]</scope>
    <source>
        <strain evidence="5">cv. HAL2</strain>
    </source>
</reference>
<evidence type="ECO:0000313" key="5">
    <source>
        <dbReference type="Proteomes" id="UP000244336"/>
    </source>
</evidence>
<dbReference type="AlphaFoldDB" id="A0A2T7CBZ2"/>
<keyword evidence="5" id="KW-1185">Reference proteome</keyword>
<proteinExistence type="inferred from homology"/>
<evidence type="ECO:0000313" key="4">
    <source>
        <dbReference type="EMBL" id="PUZ40763.1"/>
    </source>
</evidence>
<organism evidence="4 5">
    <name type="scientific">Panicum hallii var. hallii</name>
    <dbReference type="NCBI Taxonomy" id="1504633"/>
    <lineage>
        <taxon>Eukaryota</taxon>
        <taxon>Viridiplantae</taxon>
        <taxon>Streptophyta</taxon>
        <taxon>Embryophyta</taxon>
        <taxon>Tracheophyta</taxon>
        <taxon>Spermatophyta</taxon>
        <taxon>Magnoliopsida</taxon>
        <taxon>Liliopsida</taxon>
        <taxon>Poales</taxon>
        <taxon>Poaceae</taxon>
        <taxon>PACMAD clade</taxon>
        <taxon>Panicoideae</taxon>
        <taxon>Panicodae</taxon>
        <taxon>Paniceae</taxon>
        <taxon>Panicinae</taxon>
        <taxon>Panicum</taxon>
        <taxon>Panicum sect. Panicum</taxon>
    </lineage>
</organism>
<name>A0A2T7CBZ2_9POAL</name>
<dbReference type="Pfam" id="PF03492">
    <property type="entry name" value="Methyltransf_7"/>
    <property type="match status" value="1"/>
</dbReference>
<dbReference type="PANTHER" id="PTHR31009">
    <property type="entry name" value="S-ADENOSYL-L-METHIONINE:CARBOXYL METHYLTRANSFERASE FAMILY PROTEIN"/>
    <property type="match status" value="1"/>
</dbReference>
<dbReference type="STRING" id="1504633.A0A2T7CBZ2"/>
<keyword evidence="2" id="KW-0479">Metal-binding</keyword>
<protein>
    <submittedName>
        <fullName evidence="4">Uncharacterized protein</fullName>
    </submittedName>
</protein>
<comment type="similarity">
    <text evidence="1">Belongs to the methyltransferase superfamily. Type-7 methyltransferase family. SABATH subfamily.</text>
</comment>
<dbReference type="OrthoDB" id="1523883at2759"/>